<keyword evidence="2" id="KW-1185">Reference proteome</keyword>
<evidence type="ECO:0000313" key="2">
    <source>
        <dbReference type="Proteomes" id="UP000237271"/>
    </source>
</evidence>
<dbReference type="EMBL" id="NCKW01003388">
    <property type="protein sequence ID" value="POM76840.1"/>
    <property type="molecule type" value="Genomic_DNA"/>
</dbReference>
<accession>A0A2P4YGA1</accession>
<evidence type="ECO:0000313" key="1">
    <source>
        <dbReference type="EMBL" id="POM76840.1"/>
    </source>
</evidence>
<reference evidence="1 2" key="1">
    <citation type="journal article" date="2017" name="Genome Biol. Evol.">
        <title>Phytophthora megakarya and P. palmivora, closely related causal agents of cacao black pod rot, underwent increases in genome sizes and gene numbers by different mechanisms.</title>
        <authorList>
            <person name="Ali S.S."/>
            <person name="Shao J."/>
            <person name="Lary D.J."/>
            <person name="Kronmiller B."/>
            <person name="Shen D."/>
            <person name="Strem M.D."/>
            <person name="Amoako-Attah I."/>
            <person name="Akrofi A.Y."/>
            <person name="Begoude B.A."/>
            <person name="Ten Hoopen G.M."/>
            <person name="Coulibaly K."/>
            <person name="Kebe B.I."/>
            <person name="Melnick R.L."/>
            <person name="Guiltinan M.J."/>
            <person name="Tyler B.M."/>
            <person name="Meinhardt L.W."/>
            <person name="Bailey B.A."/>
        </authorList>
    </citation>
    <scope>NUCLEOTIDE SEQUENCE [LARGE SCALE GENOMIC DNA]</scope>
    <source>
        <strain evidence="2">sbr112.9</strain>
    </source>
</reference>
<comment type="caution">
    <text evidence="1">The sequence shown here is derived from an EMBL/GenBank/DDBJ whole genome shotgun (WGS) entry which is preliminary data.</text>
</comment>
<name>A0A2P4YGA1_9STRA</name>
<dbReference type="Proteomes" id="UP000237271">
    <property type="component" value="Unassembled WGS sequence"/>
</dbReference>
<proteinExistence type="predicted"/>
<organism evidence="1 2">
    <name type="scientific">Phytophthora palmivora</name>
    <dbReference type="NCBI Taxonomy" id="4796"/>
    <lineage>
        <taxon>Eukaryota</taxon>
        <taxon>Sar</taxon>
        <taxon>Stramenopiles</taxon>
        <taxon>Oomycota</taxon>
        <taxon>Peronosporomycetes</taxon>
        <taxon>Peronosporales</taxon>
        <taxon>Peronosporaceae</taxon>
        <taxon>Phytophthora</taxon>
    </lineage>
</organism>
<gene>
    <name evidence="1" type="ORF">PHPALM_5884</name>
</gene>
<dbReference type="AlphaFoldDB" id="A0A2P4YGA1"/>
<protein>
    <submittedName>
        <fullName evidence="1">Pol protein</fullName>
    </submittedName>
</protein>
<sequence>MPEGEALVPRLGSTPKPSCATRLLEIDETSAFQSMTRSQGNKLFLDSMFRYRGLPETIDSDRDPCFTG</sequence>